<feature type="transmembrane region" description="Helical" evidence="1">
    <location>
        <begin position="987"/>
        <end position="1013"/>
    </location>
</feature>
<dbReference type="Gene3D" id="3.30.2090.10">
    <property type="entry name" value="Multidrug efflux transporter AcrB TolC docking domain, DN and DC subdomains"/>
    <property type="match status" value="2"/>
</dbReference>
<dbReference type="GO" id="GO:0005886">
    <property type="term" value="C:plasma membrane"/>
    <property type="evidence" value="ECO:0007669"/>
    <property type="project" value="TreeGrafter"/>
</dbReference>
<feature type="transmembrane region" description="Helical" evidence="1">
    <location>
        <begin position="466"/>
        <end position="485"/>
    </location>
</feature>
<feature type="transmembrane region" description="Helical" evidence="1">
    <location>
        <begin position="340"/>
        <end position="356"/>
    </location>
</feature>
<dbReference type="AlphaFoldDB" id="A0A9D7PRX6"/>
<dbReference type="Gene3D" id="1.20.1640.10">
    <property type="entry name" value="Multidrug efflux transporter AcrB transmembrane domain"/>
    <property type="match status" value="2"/>
</dbReference>
<dbReference type="SUPFAM" id="SSF82866">
    <property type="entry name" value="Multidrug efflux transporter AcrB transmembrane domain"/>
    <property type="match status" value="2"/>
</dbReference>
<dbReference type="Gene3D" id="3.30.70.1430">
    <property type="entry name" value="Multidrug efflux transporter AcrB pore domain"/>
    <property type="match status" value="2"/>
</dbReference>
<feature type="transmembrane region" description="Helical" evidence="1">
    <location>
        <begin position="390"/>
        <end position="414"/>
    </location>
</feature>
<feature type="transmembrane region" description="Helical" evidence="1">
    <location>
        <begin position="857"/>
        <end position="877"/>
    </location>
</feature>
<dbReference type="EMBL" id="JADJUC010000007">
    <property type="protein sequence ID" value="MBK8524142.1"/>
    <property type="molecule type" value="Genomic_DNA"/>
</dbReference>
<dbReference type="SUPFAM" id="SSF82714">
    <property type="entry name" value="Multidrug efflux transporter AcrB TolC docking domain, DN and DC subdomains"/>
    <property type="match status" value="2"/>
</dbReference>
<dbReference type="Gene3D" id="3.30.70.1440">
    <property type="entry name" value="Multidrug efflux transporter AcrB pore domain"/>
    <property type="match status" value="1"/>
</dbReference>
<feature type="transmembrane region" description="Helical" evidence="1">
    <location>
        <begin position="12"/>
        <end position="29"/>
    </location>
</feature>
<dbReference type="PANTHER" id="PTHR32063">
    <property type="match status" value="1"/>
</dbReference>
<sequence>MTLPELSIKRHVLAWMLSLVLVLFGVISYDRIGMDRYPYIEFPVVSVRTALKGANPDIVDASVTNIIESSVNSTPGIEHIQSTSSPGVSVINITFNLEKKIDVAFNEVQAKVNQVLRRLPNDADPPIIAKVETNAQPIMWLALQGDRTQQQLNQYAINILKKRLETIDGIGEVRLGGRRDRTIRVNLLPDRMVAMSVTAQDISEAFAKEHVQLAGGFVVGAATENLVKLDLEFHTLDDLKQMVVAWKDVKGGNAPILLKDVAEVEDGLTDFRQLARFNGEMTVGLGIVKVANTNTVAIVDKIKAKLENELQPQLPPGMKLSVVSNDAVFILDIVNSLKEHLIEGTLLAALVVWVFLRSIRSTLIISLAIPVSLMGAIAVIYFFGYTLNSLTLLALLLLIGVVVDDSIVVLENIFRHREELDADPISAAINGSNEVVFAVFAATLSLVSIFAPVIFISGIIGQFFRSFAVVVTFGVVVSLFVSLTLTPMLCSRFLRVAEKGHEQGPLYQRIEAFFAATEALYRRTLDWALGHRWKVIFLTLITVASSFFFFANIGKAFAPEQDEGRFLVYLRTPLGSSIEYTDTRLRMVEEILRSHKEVFTEFALIGLGSAGQVNQGTVVARMLPREERSITQQELLPVLRKELALVPGARAFAAPYPMVQGQRGEPLQFVLVGETLPEVGRLTRELQAKLAAEPGLGRIDTDLQLDLPQLVFKPDRMRIAASSLSTQDVASAINMLTGGVDIAKFNDEPGDGERYDIRVKAREGEFTQPSDLSKIWLRSKDGKLVRLDSVATFTETLGPAVIGRFDLQYAATFFATPTMPLGEAVDRVKTVAAELLPPGYQIKMIGQAEEFGKTVKYMAFAFSLAMILLYMVLASQFDSFLQPFIVMLAQPLAIVGGVAALWLFGQTLNIYSMIGMVLLIGLVAKNSILLVDLTNQRRSGGMAIDAALRNACPIRMRPVLMTSATVILALFPAALGLGAGSETNQPLAIAVIGGMISSTLLTLVVVPAVYSLVESRLARSAQPADTAH</sequence>
<feature type="transmembrane region" description="Helical" evidence="1">
    <location>
        <begin position="363"/>
        <end position="384"/>
    </location>
</feature>
<proteinExistence type="predicted"/>
<dbReference type="PRINTS" id="PR00702">
    <property type="entry name" value="ACRIFLAVINRP"/>
</dbReference>
<organism evidence="2 3">
    <name type="scientific">Candidatus Proximibacter danicus</name>
    <dbReference type="NCBI Taxonomy" id="2954365"/>
    <lineage>
        <taxon>Bacteria</taxon>
        <taxon>Pseudomonadati</taxon>
        <taxon>Pseudomonadota</taxon>
        <taxon>Betaproteobacteria</taxon>
        <taxon>Candidatus Proximibacter</taxon>
    </lineage>
</organism>
<dbReference type="Proteomes" id="UP000886689">
    <property type="component" value="Unassembled WGS sequence"/>
</dbReference>
<keyword evidence="1" id="KW-1133">Transmembrane helix</keyword>
<evidence type="ECO:0000256" key="1">
    <source>
        <dbReference type="SAM" id="Phobius"/>
    </source>
</evidence>
<dbReference type="Pfam" id="PF00873">
    <property type="entry name" value="ACR_tran"/>
    <property type="match status" value="1"/>
</dbReference>
<dbReference type="InterPro" id="IPR001036">
    <property type="entry name" value="Acrflvin-R"/>
</dbReference>
<accession>A0A9D7PRX6</accession>
<name>A0A9D7PRX6_9PROT</name>
<feature type="transmembrane region" description="Helical" evidence="1">
    <location>
        <begin position="533"/>
        <end position="551"/>
    </location>
</feature>
<feature type="transmembrane region" description="Helical" evidence="1">
    <location>
        <begin position="959"/>
        <end position="981"/>
    </location>
</feature>
<dbReference type="PANTHER" id="PTHR32063:SF0">
    <property type="entry name" value="SWARMING MOTILITY PROTEIN SWRC"/>
    <property type="match status" value="1"/>
</dbReference>
<keyword evidence="1" id="KW-0812">Transmembrane</keyword>
<gene>
    <name evidence="2" type="ORF">IPL58_08435</name>
</gene>
<dbReference type="Gene3D" id="3.30.70.1320">
    <property type="entry name" value="Multidrug efflux transporter AcrB pore domain like"/>
    <property type="match status" value="1"/>
</dbReference>
<feature type="transmembrane region" description="Helical" evidence="1">
    <location>
        <begin position="910"/>
        <end position="931"/>
    </location>
</feature>
<feature type="transmembrane region" description="Helical" evidence="1">
    <location>
        <begin position="884"/>
        <end position="904"/>
    </location>
</feature>
<dbReference type="SUPFAM" id="SSF82693">
    <property type="entry name" value="Multidrug efflux transporter AcrB pore domain, PN1, PN2, PC1 and PC2 subdomains"/>
    <property type="match status" value="3"/>
</dbReference>
<evidence type="ECO:0000313" key="3">
    <source>
        <dbReference type="Proteomes" id="UP000886689"/>
    </source>
</evidence>
<protein>
    <submittedName>
        <fullName evidence="2">Efflux RND transporter permease subunit</fullName>
    </submittedName>
</protein>
<keyword evidence="1" id="KW-0472">Membrane</keyword>
<dbReference type="GO" id="GO:0042910">
    <property type="term" value="F:xenobiotic transmembrane transporter activity"/>
    <property type="evidence" value="ECO:0007669"/>
    <property type="project" value="TreeGrafter"/>
</dbReference>
<feature type="transmembrane region" description="Helical" evidence="1">
    <location>
        <begin position="435"/>
        <end position="460"/>
    </location>
</feature>
<dbReference type="InterPro" id="IPR027463">
    <property type="entry name" value="AcrB_DN_DC_subdom"/>
</dbReference>
<evidence type="ECO:0000313" key="2">
    <source>
        <dbReference type="EMBL" id="MBK8524142.1"/>
    </source>
</evidence>
<comment type="caution">
    <text evidence="2">The sequence shown here is derived from an EMBL/GenBank/DDBJ whole genome shotgun (WGS) entry which is preliminary data.</text>
</comment>
<reference evidence="2" key="1">
    <citation type="submission" date="2020-10" db="EMBL/GenBank/DDBJ databases">
        <title>Connecting structure to function with the recovery of over 1000 high-quality activated sludge metagenome-assembled genomes encoding full-length rRNA genes using long-read sequencing.</title>
        <authorList>
            <person name="Singleton C.M."/>
            <person name="Petriglieri F."/>
            <person name="Kristensen J.M."/>
            <person name="Kirkegaard R.H."/>
            <person name="Michaelsen T.Y."/>
            <person name="Andersen M.H."/>
            <person name="Karst S.M."/>
            <person name="Dueholm M.S."/>
            <person name="Nielsen P.H."/>
            <person name="Albertsen M."/>
        </authorList>
    </citation>
    <scope>NUCLEOTIDE SEQUENCE</scope>
    <source>
        <strain evidence="2">Hirt_18-Q3-R61-65_BATAC.395</strain>
    </source>
</reference>